<keyword evidence="3 5" id="KW-1133">Transmembrane helix</keyword>
<evidence type="ECO:0000256" key="2">
    <source>
        <dbReference type="ARBA" id="ARBA00022692"/>
    </source>
</evidence>
<evidence type="ECO:0000259" key="6">
    <source>
        <dbReference type="PROSITE" id="PS51012"/>
    </source>
</evidence>
<evidence type="ECO:0000313" key="7">
    <source>
        <dbReference type="EMBL" id="KON31778.1"/>
    </source>
</evidence>
<evidence type="ECO:0000313" key="8">
    <source>
        <dbReference type="Proteomes" id="UP000037237"/>
    </source>
</evidence>
<dbReference type="GO" id="GO:0140359">
    <property type="term" value="F:ABC-type transporter activity"/>
    <property type="evidence" value="ECO:0007669"/>
    <property type="project" value="InterPro"/>
</dbReference>
<comment type="subcellular location">
    <subcellularLocation>
        <location evidence="1">Membrane</location>
        <topology evidence="1">Multi-pass membrane protein</topology>
    </subcellularLocation>
</comment>
<name>A0A0M0BT48_9ARCH</name>
<feature type="transmembrane region" description="Helical" evidence="5">
    <location>
        <begin position="223"/>
        <end position="244"/>
    </location>
</feature>
<accession>A0A0M0BT48</accession>
<organism evidence="7 8">
    <name type="scientific">miscellaneous Crenarchaeota group-1 archaeon SG8-32-1</name>
    <dbReference type="NCBI Taxonomy" id="1685124"/>
    <lineage>
        <taxon>Archaea</taxon>
        <taxon>Candidatus Bathyarchaeota</taxon>
        <taxon>MCG-1</taxon>
    </lineage>
</organism>
<feature type="transmembrane region" description="Helical" evidence="5">
    <location>
        <begin position="23"/>
        <end position="44"/>
    </location>
</feature>
<dbReference type="AlphaFoldDB" id="A0A0M0BT48"/>
<dbReference type="PANTHER" id="PTHR43332:SF2">
    <property type="entry name" value="INNER MEMBRANE TRANSPORT PERMEASE YADH"/>
    <property type="match status" value="1"/>
</dbReference>
<keyword evidence="4 5" id="KW-0472">Membrane</keyword>
<comment type="caution">
    <text evidence="7">The sequence shown here is derived from an EMBL/GenBank/DDBJ whole genome shotgun (WGS) entry which is preliminary data.</text>
</comment>
<dbReference type="EMBL" id="LFWU01000090">
    <property type="protein sequence ID" value="KON31778.1"/>
    <property type="molecule type" value="Genomic_DNA"/>
</dbReference>
<dbReference type="InterPro" id="IPR047817">
    <property type="entry name" value="ABC2_TM_bact-type"/>
</dbReference>
<feature type="transmembrane region" description="Helical" evidence="5">
    <location>
        <begin position="110"/>
        <end position="130"/>
    </location>
</feature>
<evidence type="ECO:0000256" key="4">
    <source>
        <dbReference type="ARBA" id="ARBA00023136"/>
    </source>
</evidence>
<proteinExistence type="predicted"/>
<dbReference type="Pfam" id="PF01061">
    <property type="entry name" value="ABC2_membrane"/>
    <property type="match status" value="1"/>
</dbReference>
<reference evidence="7 8" key="1">
    <citation type="submission" date="2015-06" db="EMBL/GenBank/DDBJ databases">
        <title>New insights into the roles of widespread benthic archaea in carbon and nitrogen cycling.</title>
        <authorList>
            <person name="Lazar C.S."/>
            <person name="Baker B.J."/>
            <person name="Seitz K.W."/>
            <person name="Hyde A.S."/>
            <person name="Dick G.J."/>
            <person name="Hinrichs K.-U."/>
            <person name="Teske A.P."/>
        </authorList>
    </citation>
    <scope>NUCLEOTIDE SEQUENCE [LARGE SCALE GENOMIC DNA]</scope>
    <source>
        <strain evidence="7">SG8-32-1</strain>
    </source>
</reference>
<evidence type="ECO:0000256" key="3">
    <source>
        <dbReference type="ARBA" id="ARBA00022989"/>
    </source>
</evidence>
<dbReference type="PRINTS" id="PR00164">
    <property type="entry name" value="ABC2TRNSPORT"/>
</dbReference>
<keyword evidence="2 5" id="KW-0812">Transmembrane</keyword>
<evidence type="ECO:0000256" key="1">
    <source>
        <dbReference type="ARBA" id="ARBA00004141"/>
    </source>
</evidence>
<evidence type="ECO:0000256" key="5">
    <source>
        <dbReference type="SAM" id="Phobius"/>
    </source>
</evidence>
<dbReference type="InterPro" id="IPR013525">
    <property type="entry name" value="ABC2_TM"/>
</dbReference>
<dbReference type="Proteomes" id="UP000037237">
    <property type="component" value="Unassembled WGS sequence"/>
</dbReference>
<dbReference type="PIRSF" id="PIRSF006648">
    <property type="entry name" value="DrrB"/>
    <property type="match status" value="1"/>
</dbReference>
<dbReference type="GO" id="GO:0043190">
    <property type="term" value="C:ATP-binding cassette (ABC) transporter complex"/>
    <property type="evidence" value="ECO:0007669"/>
    <property type="project" value="InterPro"/>
</dbReference>
<feature type="transmembrane region" description="Helical" evidence="5">
    <location>
        <begin position="56"/>
        <end position="79"/>
    </location>
</feature>
<feature type="transmembrane region" description="Helical" evidence="5">
    <location>
        <begin position="174"/>
        <end position="192"/>
    </location>
</feature>
<dbReference type="PANTHER" id="PTHR43332">
    <property type="entry name" value="INNER MEMBRANE TRANSPORT PERMEASE YADH-RELATED"/>
    <property type="match status" value="1"/>
</dbReference>
<gene>
    <name evidence="7" type="ORF">AC477_03870</name>
</gene>
<dbReference type="PROSITE" id="PS51012">
    <property type="entry name" value="ABC_TM2"/>
    <property type="match status" value="1"/>
</dbReference>
<feature type="transmembrane region" description="Helical" evidence="5">
    <location>
        <begin position="136"/>
        <end position="162"/>
    </location>
</feature>
<sequence length="249" mass="27498">MVNALSDIYSVLWVDLRFLRRHWLRTLATSLVNPILYLIAFGYGLGSGIRFDDYSYLAFVMPGIIALTAMSSSYGGAGLKLHVDRLFYKCFDEYLMSPIRLFSLAIGKTLIGVVRGLISTIAILAVGVVISPELIVTPLFVIVLVTSCFVFSFLGVLIGLWAKSHRDMGTFGTLVILPMTFLSGTFFSISQLPDAVKAVLYMFPLTHSSQCLRAAALNQPFPWSSFAALMSFGLAFFLGCMWILKRTSV</sequence>
<feature type="domain" description="ABC transmembrane type-2" evidence="6">
    <location>
        <begin position="25"/>
        <end position="247"/>
    </location>
</feature>
<protein>
    <submittedName>
        <fullName evidence="7">ABC transporter</fullName>
    </submittedName>
</protein>
<dbReference type="InterPro" id="IPR052522">
    <property type="entry name" value="ABC-2_transport_permease"/>
</dbReference>
<dbReference type="InterPro" id="IPR000412">
    <property type="entry name" value="ABC_2_transport"/>
</dbReference>